<dbReference type="AlphaFoldDB" id="A0A448SKB7"/>
<name>A0A448SKB7_SERFO</name>
<gene>
    <name evidence="2" type="ORF">NCTC13193_02212</name>
</gene>
<feature type="compositionally biased region" description="Polar residues" evidence="1">
    <location>
        <begin position="16"/>
        <end position="25"/>
    </location>
</feature>
<feature type="region of interest" description="Disordered" evidence="1">
    <location>
        <begin position="1"/>
        <end position="27"/>
    </location>
</feature>
<evidence type="ECO:0000313" key="3">
    <source>
        <dbReference type="Proteomes" id="UP000270487"/>
    </source>
</evidence>
<dbReference type="NCBIfam" id="TIGR03347">
    <property type="entry name" value="VI_chp_1"/>
    <property type="match status" value="1"/>
</dbReference>
<reference evidence="2 3" key="1">
    <citation type="submission" date="2018-12" db="EMBL/GenBank/DDBJ databases">
        <authorList>
            <consortium name="Pathogen Informatics"/>
        </authorList>
    </citation>
    <scope>NUCLEOTIDE SEQUENCE [LARGE SCALE GENOMIC DNA]</scope>
    <source>
        <strain evidence="2 3">NCTC13193</strain>
    </source>
</reference>
<dbReference type="PANTHER" id="PTHR35564">
    <property type="match status" value="1"/>
</dbReference>
<organism evidence="2 3">
    <name type="scientific">Serratia fonticola</name>
    <dbReference type="NCBI Taxonomy" id="47917"/>
    <lineage>
        <taxon>Bacteria</taxon>
        <taxon>Pseudomonadati</taxon>
        <taxon>Pseudomonadota</taxon>
        <taxon>Gammaproteobacteria</taxon>
        <taxon>Enterobacterales</taxon>
        <taxon>Yersiniaceae</taxon>
        <taxon>Serratia</taxon>
    </lineage>
</organism>
<dbReference type="PANTHER" id="PTHR35564:SF4">
    <property type="entry name" value="CYTOPLASMIC PROTEIN"/>
    <property type="match status" value="1"/>
</dbReference>
<dbReference type="Proteomes" id="UP000270487">
    <property type="component" value="Chromosome"/>
</dbReference>
<accession>A0A448SKB7</accession>
<sequence>MAGPHWQKGFDMNDSPEITETDSLPPSTPADINSLCRLSDDFWQKLEQTPYQYDLFQLLRRIDAQGGQPYLLGRAPRPSHDLLRLGQEPSLSFAPSTLAQVNQRSGSSLHEVSIFSFGLFGPNGPLPLHMTEYVRERLHHHQDRTLLAFSNLFHHRLITLFYRAWADAQPTVSLDRADNRRFDEYLSCLTGIGLPAQRISDSLNVHAKHFMAGHLIRHGRDPEGLGKILQEYFNVPVRIVENVPHWLRIEKREQARLSAGRGVPRLGESAFLGIAMRDIQHKFRIELGPMSQQDYDRFLPGAEFSKQLRDWVRQYLGIEFVWEVRLILAKDRLSGTQLGGGQRLGLSSWMENAQRQQDANDLTYSPEPLETPC</sequence>
<protein>
    <submittedName>
        <fullName evidence="2">Uncharacterized protein conserved in bacteria</fullName>
    </submittedName>
</protein>
<dbReference type="InterPro" id="IPR010732">
    <property type="entry name" value="T6SS_TssG-like"/>
</dbReference>
<dbReference type="EMBL" id="LR134492">
    <property type="protein sequence ID" value="VEI68142.1"/>
    <property type="molecule type" value="Genomic_DNA"/>
</dbReference>
<proteinExistence type="predicted"/>
<dbReference type="Pfam" id="PF06996">
    <property type="entry name" value="T6SS_TssG"/>
    <property type="match status" value="1"/>
</dbReference>
<evidence type="ECO:0000313" key="2">
    <source>
        <dbReference type="EMBL" id="VEI68142.1"/>
    </source>
</evidence>
<evidence type="ECO:0000256" key="1">
    <source>
        <dbReference type="SAM" id="MobiDB-lite"/>
    </source>
</evidence>